<dbReference type="InterPro" id="IPR012590">
    <property type="entry name" value="POPLD_dom"/>
</dbReference>
<dbReference type="EMBL" id="LT635766">
    <property type="protein sequence ID" value="SGZ53105.1"/>
    <property type="molecule type" value="Genomic_DNA"/>
</dbReference>
<proteinExistence type="predicted"/>
<dbReference type="Pfam" id="PF06978">
    <property type="entry name" value="POP1_N"/>
    <property type="match status" value="1"/>
</dbReference>
<dbReference type="InterPro" id="IPR039182">
    <property type="entry name" value="Pop1"/>
</dbReference>
<name>A0A1L0BP13_9ASCO</name>
<dbReference type="SUPFAM" id="SSF103025">
    <property type="entry name" value="Folate-binding domain"/>
    <property type="match status" value="1"/>
</dbReference>
<dbReference type="GO" id="GO:0001682">
    <property type="term" value="P:tRNA 5'-leader removal"/>
    <property type="evidence" value="ECO:0007669"/>
    <property type="project" value="InterPro"/>
</dbReference>
<feature type="domain" description="Pop1 N-terminal" evidence="4">
    <location>
        <begin position="38"/>
        <end position="256"/>
    </location>
</feature>
<sequence>MPPKPQNPRKAKLFSSRTIRTQTNDPSVKEGLLDIHEYVASREFEIRSMELSQINTKNALSTRVFQNLPRVLRRRTASHNVKRIPKRLRAKALREMQNSVNGVPARKPHLRGRELHRVKMQIKMLKLSRSIKELGSLPKVDGVTKKEKLAALNKQVRELSKTKRRALNNGVGAYDNSSEGKLAEKPKGNIRYSHRQKDYVWLPTHVWHAKRFHMMKNWGFQIPMSPNQKCFRATSRAAKLTCLAYETSYFGELIVQCLSRDKLEDLVLTFSKYESPLPPWILNGSRVYDDWIYCDGKKVCVGSLVVNPEKFDVMIRVHASIYEEFFHQVLQWAAGDVKVIDTRFALGSIQVYGPTALHLLSKVLHLEDVSSTTQQAWKLCSQANDAQNIPLGTAFSFFVKDPRFWKHPVSPPYLKGDINDILMQRKSFLDAGALDALLLSEGRTDSYKDMFSLKQLGKQFSLHDDASPKVHGSSKFPVLIYKLKDGAWCINMPWFWVVPLWSKLVQVKSIKIGGSRQLHQVNFENGLPTFPNDYPFLPEGYKMYLLRQKAADLAREKLPASKRTPLDIEGPLKSGCDWFFLRKWIFGLSIVDKSRKGPDFGEFAGDTTRKIKSPDDLAKVIADSRDLDGGLNMCAPLPIIPFSKSDPVHVAIAAGTFKPDITKFPALPVVQVQVELTGKGSLSDNSRVYEDVGDAKLINLIGFVTTGSFNLNQGGPSGIAVISAHYQGKKVKIRNVACTNFYSGKITKI</sequence>
<dbReference type="Proteomes" id="UP000182259">
    <property type="component" value="Chromosome III"/>
</dbReference>
<feature type="domain" description="POPLD" evidence="5">
    <location>
        <begin position="488"/>
        <end position="565"/>
    </location>
</feature>
<dbReference type="GO" id="GO:0005655">
    <property type="term" value="C:nucleolar ribonuclease P complex"/>
    <property type="evidence" value="ECO:0007669"/>
    <property type="project" value="InterPro"/>
</dbReference>
<comment type="subcellular location">
    <subcellularLocation>
        <location evidence="1">Nucleus</location>
    </subcellularLocation>
</comment>
<accession>A0A1L0BP13</accession>
<evidence type="ECO:0000313" key="6">
    <source>
        <dbReference type="EMBL" id="SGZ53105.1"/>
    </source>
</evidence>
<protein>
    <submittedName>
        <fullName evidence="6">CIC11C00000005291</fullName>
    </submittedName>
</protein>
<keyword evidence="3" id="KW-0539">Nucleus</keyword>
<organism evidence="6 7">
    <name type="scientific">Sungouiella intermedia</name>
    <dbReference type="NCBI Taxonomy" id="45354"/>
    <lineage>
        <taxon>Eukaryota</taxon>
        <taxon>Fungi</taxon>
        <taxon>Dikarya</taxon>
        <taxon>Ascomycota</taxon>
        <taxon>Saccharomycotina</taxon>
        <taxon>Pichiomycetes</taxon>
        <taxon>Metschnikowiaceae</taxon>
        <taxon>Sungouiella</taxon>
    </lineage>
</organism>
<reference evidence="6 7" key="1">
    <citation type="submission" date="2016-10" db="EMBL/GenBank/DDBJ databases">
        <authorList>
            <person name="de Groot N.N."/>
        </authorList>
    </citation>
    <scope>NUCLEOTIDE SEQUENCE [LARGE SCALE GENOMIC DNA]</scope>
    <source>
        <strain evidence="6 7">PYCC 4715</strain>
    </source>
</reference>
<evidence type="ECO:0000259" key="4">
    <source>
        <dbReference type="Pfam" id="PF06978"/>
    </source>
</evidence>
<dbReference type="Pfam" id="PF08170">
    <property type="entry name" value="POPLD"/>
    <property type="match status" value="1"/>
</dbReference>
<dbReference type="GO" id="GO:0000172">
    <property type="term" value="C:ribonuclease MRP complex"/>
    <property type="evidence" value="ECO:0007669"/>
    <property type="project" value="InterPro"/>
</dbReference>
<dbReference type="PANTHER" id="PTHR22731:SF3">
    <property type="entry name" value="RIBONUCLEASES P_MRP PROTEIN SUBUNIT POP1"/>
    <property type="match status" value="1"/>
</dbReference>
<evidence type="ECO:0000256" key="2">
    <source>
        <dbReference type="ARBA" id="ARBA00022694"/>
    </source>
</evidence>
<evidence type="ECO:0000256" key="1">
    <source>
        <dbReference type="ARBA" id="ARBA00004123"/>
    </source>
</evidence>
<dbReference type="InterPro" id="IPR009723">
    <property type="entry name" value="Pop1_N"/>
</dbReference>
<keyword evidence="2" id="KW-0819">tRNA processing</keyword>
<dbReference type="AlphaFoldDB" id="A0A1L0BP13"/>
<gene>
    <name evidence="6" type="ORF">SAMEA4029009_CIC11G00000005291</name>
</gene>
<evidence type="ECO:0000313" key="7">
    <source>
        <dbReference type="Proteomes" id="UP000182259"/>
    </source>
</evidence>
<evidence type="ECO:0000259" key="5">
    <source>
        <dbReference type="Pfam" id="PF08170"/>
    </source>
</evidence>
<dbReference type="PANTHER" id="PTHR22731">
    <property type="entry name" value="RIBONUCLEASES P/MRP PROTEIN SUBUNIT POP1"/>
    <property type="match status" value="1"/>
</dbReference>
<evidence type="ECO:0000256" key="3">
    <source>
        <dbReference type="ARBA" id="ARBA00023242"/>
    </source>
</evidence>